<gene>
    <name evidence="1" type="ORF">ARTSIC4J27_4049</name>
</gene>
<accession>A0A024H862</accession>
<keyword evidence="2" id="KW-1185">Reference proteome</keyword>
<comment type="caution">
    <text evidence="1">The sequence shown here is derived from an EMBL/GenBank/DDBJ whole genome shotgun (WGS) entry which is preliminary data.</text>
</comment>
<name>A0A024H862_9MICC</name>
<organism evidence="1 2">
    <name type="scientific">Pseudarthrobacter siccitolerans</name>
    <dbReference type="NCBI Taxonomy" id="861266"/>
    <lineage>
        <taxon>Bacteria</taxon>
        <taxon>Bacillati</taxon>
        <taxon>Actinomycetota</taxon>
        <taxon>Actinomycetes</taxon>
        <taxon>Micrococcales</taxon>
        <taxon>Micrococcaceae</taxon>
        <taxon>Pseudarthrobacter</taxon>
    </lineage>
</organism>
<dbReference type="STRING" id="861266.ARTSIC4J27_4049"/>
<protein>
    <submittedName>
        <fullName evidence="1">Uncharacterized protein</fullName>
    </submittedName>
</protein>
<reference evidence="2" key="1">
    <citation type="journal article" date="2014" name="Genome Announc.">
        <title>Genome Sequence of Arthrobacter siccitolerans 4J27, a Xeroprotectant-Producing Desiccation-Tolerant Microorganism.</title>
        <authorList>
            <person name="Manzanera M."/>
            <person name="Santa-Cruz-Calvo L."/>
            <person name="Vilchez J.I."/>
            <person name="Garcia-Fontana C."/>
            <person name="Silva-Castro G.A."/>
            <person name="Calvo C."/>
            <person name="Gonzalez-Lopez J."/>
        </authorList>
    </citation>
    <scope>NUCLEOTIDE SEQUENCE [LARGE SCALE GENOMIC DNA]</scope>
    <source>
        <strain evidence="2">4J27</strain>
    </source>
</reference>
<evidence type="ECO:0000313" key="2">
    <source>
        <dbReference type="Proteomes" id="UP000035722"/>
    </source>
</evidence>
<evidence type="ECO:0000313" key="1">
    <source>
        <dbReference type="EMBL" id="CCQ48052.1"/>
    </source>
</evidence>
<dbReference type="EMBL" id="CAQI01000053">
    <property type="protein sequence ID" value="CCQ48052.1"/>
    <property type="molecule type" value="Genomic_DNA"/>
</dbReference>
<dbReference type="OrthoDB" id="4932961at2"/>
<dbReference type="Proteomes" id="UP000035722">
    <property type="component" value="Unassembled WGS sequence"/>
</dbReference>
<dbReference type="RefSeq" id="WP_050056835.1">
    <property type="nucleotide sequence ID" value="NZ_CAQI01000053.1"/>
</dbReference>
<dbReference type="AlphaFoldDB" id="A0A024H862"/>
<proteinExistence type="predicted"/>
<sequence>MSQDRAFSVFTGLPAYTAAVAELPVSAALAENARGAVAVVPGTGDWWQGMLAARAGGAAAVVLADPAVLPQGAIELKQWPGDIPVIVERPRLRPDLEAAAVAARRGSPARIITVECAAPAAGLGALICDGFGWIRSLAAGSLALQSSVATVHSRIALVDAGEYQGGTVPATLSATAIGGPHAGGLLQVLALGEVRTEVTLDHPAGLARVETVTEEGVLRAPPRYESSARLALRRALDACQAEGPAVDLAELLQDMALARTLLDA</sequence>